<dbReference type="InterPro" id="IPR038718">
    <property type="entry name" value="SNF2-like_sf"/>
</dbReference>
<evidence type="ECO:0000256" key="4">
    <source>
        <dbReference type="ARBA" id="ARBA00022801"/>
    </source>
</evidence>
<evidence type="ECO:0000256" key="5">
    <source>
        <dbReference type="ARBA" id="ARBA00022833"/>
    </source>
</evidence>
<keyword evidence="1" id="KW-0479">Metal-binding</keyword>
<dbReference type="PROSITE" id="PS51192">
    <property type="entry name" value="HELICASE_ATP_BIND_1"/>
    <property type="match status" value="1"/>
</dbReference>
<evidence type="ECO:0000256" key="3">
    <source>
        <dbReference type="ARBA" id="ARBA00022771"/>
    </source>
</evidence>
<evidence type="ECO:0000256" key="7">
    <source>
        <dbReference type="PROSITE-ProRule" id="PRU00146"/>
    </source>
</evidence>
<feature type="domain" description="Chromo" evidence="10">
    <location>
        <begin position="423"/>
        <end position="491"/>
    </location>
</feature>
<dbReference type="InterPro" id="IPR023780">
    <property type="entry name" value="Chromo_domain"/>
</dbReference>
<feature type="domain" description="Helicase ATP-binding" evidence="12">
    <location>
        <begin position="616"/>
        <end position="780"/>
    </location>
</feature>
<feature type="region of interest" description="Disordered" evidence="9">
    <location>
        <begin position="2389"/>
        <end position="2443"/>
    </location>
</feature>
<evidence type="ECO:0000256" key="2">
    <source>
        <dbReference type="ARBA" id="ARBA00022737"/>
    </source>
</evidence>
<feature type="domain" description="PHD-type" evidence="11">
    <location>
        <begin position="363"/>
        <end position="412"/>
    </location>
</feature>
<feature type="compositionally biased region" description="Basic and acidic residues" evidence="9">
    <location>
        <begin position="38"/>
        <end position="47"/>
    </location>
</feature>
<evidence type="ECO:0000313" key="15">
    <source>
        <dbReference type="Proteomes" id="UP000827721"/>
    </source>
</evidence>
<accession>A0ABQ8HJ17</accession>
<dbReference type="SUPFAM" id="SSF52540">
    <property type="entry name" value="P-loop containing nucleoside triphosphate hydrolases"/>
    <property type="match status" value="2"/>
</dbReference>
<feature type="region of interest" description="Disordered" evidence="9">
    <location>
        <begin position="152"/>
        <end position="186"/>
    </location>
</feature>
<feature type="compositionally biased region" description="Pro residues" evidence="9">
    <location>
        <begin position="2310"/>
        <end position="2332"/>
    </location>
</feature>
<dbReference type="EMBL" id="JAFEMO010000010">
    <property type="protein sequence ID" value="KAH7561064.1"/>
    <property type="molecule type" value="Genomic_DNA"/>
</dbReference>
<gene>
    <name evidence="14" type="ORF">JRO89_XS10G0166400</name>
</gene>
<comment type="caution">
    <text evidence="14">The sequence shown here is derived from an EMBL/GenBank/DDBJ whole genome shotgun (WGS) entry which is preliminary data.</text>
</comment>
<dbReference type="CDD" id="cd18793">
    <property type="entry name" value="SF2_C_SNF"/>
    <property type="match status" value="1"/>
</dbReference>
<dbReference type="PROSITE" id="PS50016">
    <property type="entry name" value="ZF_PHD_2"/>
    <property type="match status" value="1"/>
</dbReference>
<dbReference type="InterPro" id="IPR019786">
    <property type="entry name" value="Zinc_finger_PHD-type_CS"/>
</dbReference>
<dbReference type="InterPro" id="IPR011011">
    <property type="entry name" value="Znf_FYVE_PHD"/>
</dbReference>
<evidence type="ECO:0000313" key="14">
    <source>
        <dbReference type="EMBL" id="KAH7561064.1"/>
    </source>
</evidence>
<dbReference type="PANTHER" id="PTHR35116:SF2">
    <property type="entry name" value="ATP-DEPENDENT HELICASE FAMILY PROTEIN-RELATED"/>
    <property type="match status" value="1"/>
</dbReference>
<keyword evidence="8" id="KW-0175">Coiled coil</keyword>
<feature type="compositionally biased region" description="Polar residues" evidence="9">
    <location>
        <begin position="2359"/>
        <end position="2368"/>
    </location>
</feature>
<evidence type="ECO:0000256" key="6">
    <source>
        <dbReference type="ARBA" id="ARBA00023242"/>
    </source>
</evidence>
<dbReference type="InterPro" id="IPR000953">
    <property type="entry name" value="Chromo/chromo_shadow_dom"/>
</dbReference>
<feature type="compositionally biased region" description="Polar residues" evidence="9">
    <location>
        <begin position="1682"/>
        <end position="1693"/>
    </location>
</feature>
<evidence type="ECO:0000259" key="10">
    <source>
        <dbReference type="PROSITE" id="PS50013"/>
    </source>
</evidence>
<dbReference type="InterPro" id="IPR039322">
    <property type="entry name" value="MOM1"/>
</dbReference>
<dbReference type="InterPro" id="IPR001965">
    <property type="entry name" value="Znf_PHD"/>
</dbReference>
<feature type="domain" description="Helicase C-terminal" evidence="13">
    <location>
        <begin position="899"/>
        <end position="1063"/>
    </location>
</feature>
<feature type="compositionally biased region" description="Polar residues" evidence="9">
    <location>
        <begin position="18"/>
        <end position="34"/>
    </location>
</feature>
<dbReference type="SMART" id="SM00249">
    <property type="entry name" value="PHD"/>
    <property type="match status" value="1"/>
</dbReference>
<dbReference type="Gene3D" id="6.10.250.1310">
    <property type="match status" value="1"/>
</dbReference>
<dbReference type="Gene3D" id="3.40.50.10810">
    <property type="entry name" value="Tandem AAA-ATPase domain"/>
    <property type="match status" value="1"/>
</dbReference>
<keyword evidence="4" id="KW-0378">Hydrolase</keyword>
<feature type="region of interest" description="Disordered" evidence="9">
    <location>
        <begin position="1646"/>
        <end position="1696"/>
    </location>
</feature>
<feature type="coiled-coil region" evidence="8">
    <location>
        <begin position="2111"/>
        <end position="2138"/>
    </location>
</feature>
<feature type="region of interest" description="Disordered" evidence="9">
    <location>
        <begin position="1"/>
        <end position="131"/>
    </location>
</feature>
<feature type="compositionally biased region" description="Polar residues" evidence="9">
    <location>
        <begin position="2395"/>
        <end position="2432"/>
    </location>
</feature>
<keyword evidence="15" id="KW-1185">Reference proteome</keyword>
<dbReference type="Pfam" id="PF00176">
    <property type="entry name" value="SNF2-rel_dom"/>
    <property type="match status" value="1"/>
</dbReference>
<name>A0ABQ8HJ17_9ROSI</name>
<evidence type="ECO:0008006" key="16">
    <source>
        <dbReference type="Google" id="ProtNLM"/>
    </source>
</evidence>
<protein>
    <recommendedName>
        <fullName evidence="16">Helicase protein MOM1-like</fullName>
    </recommendedName>
</protein>
<evidence type="ECO:0000259" key="11">
    <source>
        <dbReference type="PROSITE" id="PS50016"/>
    </source>
</evidence>
<organism evidence="14 15">
    <name type="scientific">Xanthoceras sorbifolium</name>
    <dbReference type="NCBI Taxonomy" id="99658"/>
    <lineage>
        <taxon>Eukaryota</taxon>
        <taxon>Viridiplantae</taxon>
        <taxon>Streptophyta</taxon>
        <taxon>Embryophyta</taxon>
        <taxon>Tracheophyta</taxon>
        <taxon>Spermatophyta</taxon>
        <taxon>Magnoliopsida</taxon>
        <taxon>eudicotyledons</taxon>
        <taxon>Gunneridae</taxon>
        <taxon>Pentapetalae</taxon>
        <taxon>rosids</taxon>
        <taxon>malvids</taxon>
        <taxon>Sapindales</taxon>
        <taxon>Sapindaceae</taxon>
        <taxon>Xanthoceroideae</taxon>
        <taxon>Xanthoceras</taxon>
    </lineage>
</organism>
<dbReference type="Gene3D" id="3.30.40.10">
    <property type="entry name" value="Zinc/RING finger domain, C3HC4 (zinc finger)"/>
    <property type="match status" value="1"/>
</dbReference>
<dbReference type="Pfam" id="PF00385">
    <property type="entry name" value="Chromo"/>
    <property type="match status" value="1"/>
</dbReference>
<dbReference type="InterPro" id="IPR000330">
    <property type="entry name" value="SNF2_N"/>
</dbReference>
<feature type="region of interest" description="Disordered" evidence="9">
    <location>
        <begin position="2282"/>
        <end position="2368"/>
    </location>
</feature>
<dbReference type="Pfam" id="PF25029">
    <property type="entry name" value="MOM1"/>
    <property type="match status" value="1"/>
</dbReference>
<evidence type="ECO:0000256" key="8">
    <source>
        <dbReference type="SAM" id="Coils"/>
    </source>
</evidence>
<dbReference type="InterPro" id="IPR014001">
    <property type="entry name" value="Helicase_ATP-bd"/>
</dbReference>
<keyword evidence="6" id="KW-0539">Nucleus</keyword>
<keyword evidence="2" id="KW-0677">Repeat</keyword>
<dbReference type="InterPro" id="IPR013083">
    <property type="entry name" value="Znf_RING/FYVE/PHD"/>
</dbReference>
<feature type="domain" description="Chromo" evidence="10">
    <location>
        <begin position="504"/>
        <end position="574"/>
    </location>
</feature>
<dbReference type="Gene3D" id="3.40.50.300">
    <property type="entry name" value="P-loop containing nucleotide triphosphate hydrolases"/>
    <property type="match status" value="1"/>
</dbReference>
<dbReference type="InterPro" id="IPR056882">
    <property type="entry name" value="MOM1_dom"/>
</dbReference>
<dbReference type="PROSITE" id="PS51194">
    <property type="entry name" value="HELICASE_CTER"/>
    <property type="match status" value="1"/>
</dbReference>
<evidence type="ECO:0000259" key="12">
    <source>
        <dbReference type="PROSITE" id="PS51192"/>
    </source>
</evidence>
<dbReference type="SMART" id="SM00298">
    <property type="entry name" value="CHROMO"/>
    <property type="match status" value="2"/>
</dbReference>
<dbReference type="InterPro" id="IPR016197">
    <property type="entry name" value="Chromo-like_dom_sf"/>
</dbReference>
<evidence type="ECO:0000259" key="13">
    <source>
        <dbReference type="PROSITE" id="PS51194"/>
    </source>
</evidence>
<evidence type="ECO:0000256" key="1">
    <source>
        <dbReference type="ARBA" id="ARBA00022723"/>
    </source>
</evidence>
<proteinExistence type="predicted"/>
<dbReference type="SUPFAM" id="SSF57903">
    <property type="entry name" value="FYVE/PHD zinc finger"/>
    <property type="match status" value="1"/>
</dbReference>
<dbReference type="PANTHER" id="PTHR35116">
    <property type="entry name" value="HELICASE PROTEIN MOM1"/>
    <property type="match status" value="1"/>
</dbReference>
<dbReference type="InterPro" id="IPR027417">
    <property type="entry name" value="P-loop_NTPase"/>
</dbReference>
<dbReference type="Pfam" id="PF00271">
    <property type="entry name" value="Helicase_C"/>
    <property type="match status" value="1"/>
</dbReference>
<dbReference type="PROSITE" id="PS01359">
    <property type="entry name" value="ZF_PHD_1"/>
    <property type="match status" value="1"/>
</dbReference>
<dbReference type="SUPFAM" id="SSF54160">
    <property type="entry name" value="Chromo domain-like"/>
    <property type="match status" value="2"/>
</dbReference>
<dbReference type="CDD" id="cd15539">
    <property type="entry name" value="PHD1_AIRE"/>
    <property type="match status" value="1"/>
</dbReference>
<dbReference type="InterPro" id="IPR001650">
    <property type="entry name" value="Helicase_C-like"/>
</dbReference>
<keyword evidence="5" id="KW-0862">Zinc</keyword>
<feature type="compositionally biased region" description="Basic and acidic residues" evidence="9">
    <location>
        <begin position="1"/>
        <end position="17"/>
    </location>
</feature>
<evidence type="ECO:0000256" key="9">
    <source>
        <dbReference type="SAM" id="MobiDB-lite"/>
    </source>
</evidence>
<dbReference type="PROSITE" id="PS50013">
    <property type="entry name" value="CHROMO_2"/>
    <property type="match status" value="2"/>
</dbReference>
<sequence>MANDARPTRKIKDDENNNSKGRLTSGKGSTSMIPSPSRKSERLEKRNSTTPVQKKPVRVEKQTAPIPLRRSERSKKPSSSNSAESKKSDKSLSSPDLKRKKEKKEKKEKSVKQLTMETKEVEVSNKSEKRVKRRMSGRAYLALFKDDVKATGHNEERSNASVSRSTKETLEGNVDSLKHGSGTEANGLEVLDASDCGEIAREICDNAEQPQMKCFAQEKLQLEELLNSTMNGRTLNDDSGVESNCEDLSLKRKRTDLSIDSDASVLGANKDTCIARVDVTLSPSGCKNEIRVKTCGSCSKRQRVDPDSTKQEFCSCRQNLKENLDKEDRGELEAVVTTEVAAESKNHNQQKESFVNFSANGSTNICIVCKLGGHLLCCDGKGCNRSFHLSCLDPPLEDVPLGAWYCIQCIRKKIESGVYSLSEGVESIWDSREVELSDDSGFRRQKQYFVKYKGFAHVHNRWVPERQLLSEVPSLIAKFNRKYQSASWKKEWTVPHRLLQRRSLVSPKQLDESFREHSIDNLDCNYEWLVKWRSLGYEHATWELENAPFINSTEGRSLIRDYEDRHKRAKRACSSSLFSTEKTNEREKGFPVNLSQLLAGSSSGFDNKLDFVNKLREYWHKGQNAVVFDDQERIAKVISFILSLLSDCCQPFLIISTSAALHLWDDEFLRLAPSANVVLYSGNRVVRKNIRTLEFYEGGGCVMFQVLITSPEVLVEDLSLFKRIGWEAIVVDECQRSKIFSHFEQIKVLSTDMRLLLVSGQLKDSIVEYLNMLSLLNSPSSDLIIDSNDTIGGLKEKLLKYIAYEGKSDTSRFVEYWVPVQISNMQLEQYCNTLLSNSLSLCSPLKSDPVGVLRDILISIRKCCDHPYLGDETLQSLLIKGKETEYLDVGIKASGKLQLLDTMLSEMKNRGLRVLILFQTTQATCGSKMGLGDILDDIIRLRFGSDSYERIDGNVRSKEKQVALNNFNKESGRFVFLLETRACLPSITLSSVDTVIIFNSDWSPVNDIRALQKITLDPQFEKIKIFRLYSSYTVEEKALILSKQGKTPDGYLQNSRPSTSHMLLMWGASYLFNRLDEFHGGNTPASSSSNFFDQSFWKDVVQEFITILSQTGEENDTIKFNTILEVKCNLGTYSTDFQLFGESEIEMMDEGLAHIFWKNLLEGKRPCWKYSSGSLQRSRKRVQVVDDLQKKPTAENDEVVKKPRKVTNNSVHPSSLKPGVEGKLASRDKKGTSGSPAYCETTYLNHYSTSPHLVNNILEVPKELCDSQKSLYLHMKQEMAKLCEVLKLKDDAKDMVEKFLEYVMNNHRVNRERPTIVQAFQISLCWTAASLLKQKLDHKESLALAKRYLNFGCNKDEADLVYSKLRCLKEVFLNHIKKLEVKYCPKASELFLKDVSEDNLHARLSQSEASGLKKVKVEVEDWSTGKECSDNYDYFDLARKDIYKSIKGIKRKCNKQMAKVRQKHQEIKEGIDRKYEEEKARIENKKRTEMAFIRLQSHGNTSMQTDRLKKLDYEFAKQFEELQRERDIQLKNVEAMLEVDVNKVRDKEASWTEEVNSWLLGELLHKPPFNKSRDGVQCLQTSEQVNAYDNHESYVPASSHLSERLSPNIMLMRGAGGMESFVVNETSNDGAEACDHPTETVALPVSHSSVSDELDTVASAEASASRLERDTRAGSLGDGQETAVSMNPGSTEQIPDRTMLSMPDEQIQAKVNELVSSNEGLEHVLSPVQSEEQIYDRVRLSPEREVPRGVTETVTLSNGLENVVPVNAPSSEKQVPDRVESVPDAVLLEDPGTGSCSDGPEAVATVNFPASGEQIPDRTILTVTDEEVLLRVAENVGASDNLENDTVNLSSSRDQISDGTTCIPDAEAFVGNLQDGCSEPTTLSVPDVEVLLQVPENVGSGDNLDNDSVNLSSTREQIPDSTAWMPDAEVLSGNLRDGCPEPITLTGMRDGDAVVSGMQIHTRQVEPPLSHSFDAVASDQSYHGAQATEPLAQLQLLTSIDSPSGLNPSGLPSVSGVGHQPRNGHYIANQIAQAPTVMVENHVELSDLAVLQPVASSVPNPSVDIPVDGLGINIGDPRTASVTPRYSNHTVQNAHPGASQFSLPLYRDPLQKELDRLRKETEETIKTQEEHKLRLKSDCDREIEEVVTQIRRKYEIKLQETEAVFLTKKRELEVNQSKVLMNKILADAFRSKCTDLKHSNPAVQHDVYSSFIQQMIRLSSQHSAQRPSALAWPGPSGSSSVTLQTTVAPAVSLQTSSPPAVSPHTGVRPVQAVHHSSALFSSTLTRPSHSSSITSAGSHQVSSGLSAPPHLRPFRPPGMLPSQPIPKNPPATSPLLPQHPTQTPLPAYQPLSHNRADHVNNSGGVPSLPNSSLSALELLMDVSTRSGANPILPSNLPQQSDLHSSFSPSAQPESGLHSSNRQANPVVQNSGAATDVVCLSDDE</sequence>
<reference evidence="14 15" key="1">
    <citation type="submission" date="2021-02" db="EMBL/GenBank/DDBJ databases">
        <title>Plant Genome Project.</title>
        <authorList>
            <person name="Zhang R.-G."/>
        </authorList>
    </citation>
    <scope>NUCLEOTIDE SEQUENCE [LARGE SCALE GENOMIC DNA]</scope>
    <source>
        <tissue evidence="14">Leaves</tissue>
    </source>
</reference>
<dbReference type="InterPro" id="IPR019787">
    <property type="entry name" value="Znf_PHD-finger"/>
</dbReference>
<dbReference type="InterPro" id="IPR049730">
    <property type="entry name" value="SNF2/RAD54-like_C"/>
</dbReference>
<dbReference type="Pfam" id="PF00628">
    <property type="entry name" value="PHD"/>
    <property type="match status" value="1"/>
</dbReference>
<feature type="region of interest" description="Disordered" evidence="9">
    <location>
        <begin position="1183"/>
        <end position="1234"/>
    </location>
</feature>
<dbReference type="Gene3D" id="2.40.50.40">
    <property type="match status" value="2"/>
</dbReference>
<dbReference type="Proteomes" id="UP000827721">
    <property type="component" value="Unassembled WGS sequence"/>
</dbReference>
<feature type="compositionally biased region" description="Low complexity" evidence="9">
    <location>
        <begin position="2282"/>
        <end position="2298"/>
    </location>
</feature>
<feature type="compositionally biased region" description="Basic and acidic residues" evidence="9">
    <location>
        <begin position="105"/>
        <end position="128"/>
    </location>
</feature>
<feature type="compositionally biased region" description="Basic and acidic residues" evidence="9">
    <location>
        <begin position="1183"/>
        <end position="1201"/>
    </location>
</feature>
<feature type="compositionally biased region" description="Low complexity" evidence="9">
    <location>
        <begin position="2334"/>
        <end position="2346"/>
    </location>
</feature>
<keyword evidence="3 7" id="KW-0863">Zinc-finger</keyword>